<proteinExistence type="predicted"/>
<organism evidence="1 2">
    <name type="scientific">Rhizodiscina lignyota</name>
    <dbReference type="NCBI Taxonomy" id="1504668"/>
    <lineage>
        <taxon>Eukaryota</taxon>
        <taxon>Fungi</taxon>
        <taxon>Dikarya</taxon>
        <taxon>Ascomycota</taxon>
        <taxon>Pezizomycotina</taxon>
        <taxon>Dothideomycetes</taxon>
        <taxon>Pleosporomycetidae</taxon>
        <taxon>Aulographales</taxon>
        <taxon>Rhizodiscinaceae</taxon>
        <taxon>Rhizodiscina</taxon>
    </lineage>
</organism>
<comment type="caution">
    <text evidence="1">The sequence shown here is derived from an EMBL/GenBank/DDBJ whole genome shotgun (WGS) entry which is preliminary data.</text>
</comment>
<dbReference type="AlphaFoldDB" id="A0A9P4I4P6"/>
<sequence length="871" mass="98286">MAEILGILCSMAQAVDLANKALSAISKLYRDVRDAPQKIKDIEISIKHITIIVVKLEGYLSDEAHVTPSAIAPISNLEGLASILLDLRHQIEELNAILTKISPRQGENVWRRTRRVVSGLEKEKEIGDRTQRLERLQISLTLWYHHNLAISSQQHFVALADIGMKVDEITLLINQQYQTPIRYSLGKISIDDGTSYHELDRYTDTIRHSAECTCSFSRRPSARNYIFGPVQYFNKQRQHHGEGCPLFHSTNSLHTWGARLRLPWFASYRLKAEIVQTRSTFSFSIMPMISIVRIVDETTSVAFMALRDASREIGLLGEKSLSSDYSSPDFPTDQDTLLRVNNVLGQLYRTLRLAFTHGKASGKDELKSGRTLLHELVLMTIRIRPLPETVFVFLKSITDLLVLHGVDTNSRAFEPGRSSESQTALEFNLESCRVTPFWDPAAPSLDRLLSSYGCEAAPAVLNSEFSSWAIELLPRNIDLALDMECSSLSFAIINRDISRVREHIRNGYHASYDEETPFSPLCYAISWPEALEALLDAGADPSSAIHCAIACGNKPIVEVLLERGSRLFVGAEHVPGHWYHFNGDSVLAYAISNAISQSLLPVLIDRVALSRKLLKELVIKSLPEHMLKRANLNGFYHSDSLLDAFAPAITFHLRRQRIEFPAWLGAGKRASVYHGDAMNLLVAEKLYSVGFHDVDREDLWHATPLFLLCLNSLAMHFEFADLVHWYIRHGALVRGFVGTGGYHHLHAVAYSFDSSLFLGAFRDNWDRKNVEAISHISTMTGQPPRDICSCFCSPLGCMPSTVLIREHAAHFQAYQTQQIWSNPWQKRLQLLENWVKRTAASEHVMEIYANAARVEIFDRLGMAHTCCRCQK</sequence>
<name>A0A9P4I4P6_9PEZI</name>
<reference evidence="1" key="1">
    <citation type="journal article" date="2020" name="Stud. Mycol.">
        <title>101 Dothideomycetes genomes: a test case for predicting lifestyles and emergence of pathogens.</title>
        <authorList>
            <person name="Haridas S."/>
            <person name="Albert R."/>
            <person name="Binder M."/>
            <person name="Bloem J."/>
            <person name="Labutti K."/>
            <person name="Salamov A."/>
            <person name="Andreopoulos B."/>
            <person name="Baker S."/>
            <person name="Barry K."/>
            <person name="Bills G."/>
            <person name="Bluhm B."/>
            <person name="Cannon C."/>
            <person name="Castanera R."/>
            <person name="Culley D."/>
            <person name="Daum C."/>
            <person name="Ezra D."/>
            <person name="Gonzalez J."/>
            <person name="Henrissat B."/>
            <person name="Kuo A."/>
            <person name="Liang C."/>
            <person name="Lipzen A."/>
            <person name="Lutzoni F."/>
            <person name="Magnuson J."/>
            <person name="Mondo S."/>
            <person name="Nolan M."/>
            <person name="Ohm R."/>
            <person name="Pangilinan J."/>
            <person name="Park H.-J."/>
            <person name="Ramirez L."/>
            <person name="Alfaro M."/>
            <person name="Sun H."/>
            <person name="Tritt A."/>
            <person name="Yoshinaga Y."/>
            <person name="Zwiers L.-H."/>
            <person name="Turgeon B."/>
            <person name="Goodwin S."/>
            <person name="Spatafora J."/>
            <person name="Crous P."/>
            <person name="Grigoriev I."/>
        </authorList>
    </citation>
    <scope>NUCLEOTIDE SEQUENCE</scope>
    <source>
        <strain evidence="1">CBS 133067</strain>
    </source>
</reference>
<dbReference type="Proteomes" id="UP000799772">
    <property type="component" value="Unassembled WGS sequence"/>
</dbReference>
<dbReference type="EMBL" id="ML978132">
    <property type="protein sequence ID" value="KAF2095076.1"/>
    <property type="molecule type" value="Genomic_DNA"/>
</dbReference>
<accession>A0A9P4I4P6</accession>
<dbReference type="Gene3D" id="1.25.40.20">
    <property type="entry name" value="Ankyrin repeat-containing domain"/>
    <property type="match status" value="1"/>
</dbReference>
<evidence type="ECO:0000313" key="1">
    <source>
        <dbReference type="EMBL" id="KAF2095076.1"/>
    </source>
</evidence>
<keyword evidence="2" id="KW-1185">Reference proteome</keyword>
<evidence type="ECO:0008006" key="3">
    <source>
        <dbReference type="Google" id="ProtNLM"/>
    </source>
</evidence>
<dbReference type="OrthoDB" id="5242853at2759"/>
<dbReference type="SUPFAM" id="SSF48403">
    <property type="entry name" value="Ankyrin repeat"/>
    <property type="match status" value="1"/>
</dbReference>
<dbReference type="InterPro" id="IPR036770">
    <property type="entry name" value="Ankyrin_rpt-contain_sf"/>
</dbReference>
<gene>
    <name evidence="1" type="ORF">NA57DRAFT_59827</name>
</gene>
<protein>
    <recommendedName>
        <fullName evidence="3">Fungal N-terminal domain-containing protein</fullName>
    </recommendedName>
</protein>
<evidence type="ECO:0000313" key="2">
    <source>
        <dbReference type="Proteomes" id="UP000799772"/>
    </source>
</evidence>